<keyword evidence="5" id="KW-0234">DNA repair</keyword>
<dbReference type="GO" id="GO:0017065">
    <property type="term" value="F:single-strand selective uracil DNA N-glycosylase activity"/>
    <property type="evidence" value="ECO:0007669"/>
    <property type="project" value="InterPro"/>
</dbReference>
<dbReference type="PANTHER" id="PTHR13235">
    <property type="entry name" value="SINGLE-STRAND SELECTIVE MONOFUNCTIONAL URACIL DNA GLYCOSYLASE"/>
    <property type="match status" value="1"/>
</dbReference>
<accession>A0A848G5T1</accession>
<dbReference type="GO" id="GO:0003677">
    <property type="term" value="F:DNA binding"/>
    <property type="evidence" value="ECO:0007669"/>
    <property type="project" value="UniProtKB-KW"/>
</dbReference>
<evidence type="ECO:0000313" key="7">
    <source>
        <dbReference type="EMBL" id="NML26542.1"/>
    </source>
</evidence>
<dbReference type="GO" id="GO:0000703">
    <property type="term" value="F:oxidized pyrimidine nucleobase lesion DNA N-glycosylase activity"/>
    <property type="evidence" value="ECO:0007669"/>
    <property type="project" value="TreeGrafter"/>
</dbReference>
<dbReference type="FunFam" id="3.40.470.10:FF:000005">
    <property type="entry name" value="Single-strand selective monofunctional uracil DNA glycosylase"/>
    <property type="match status" value="1"/>
</dbReference>
<keyword evidence="2" id="KW-0227">DNA damage</keyword>
<comment type="similarity">
    <text evidence="1">Belongs to the uracil-DNA glycosylase (UDG) superfamily. SMUG1 family.</text>
</comment>
<protein>
    <submittedName>
        <fullName evidence="7">Single-strand selective monofunctional uracil-DNA glycosylase</fullName>
    </submittedName>
</protein>
<keyword evidence="3" id="KW-0378">Hydrolase</keyword>
<dbReference type="Pfam" id="PF03167">
    <property type="entry name" value="UDG"/>
    <property type="match status" value="1"/>
</dbReference>
<dbReference type="SUPFAM" id="SSF52141">
    <property type="entry name" value="Uracil-DNA glycosylase-like"/>
    <property type="match status" value="1"/>
</dbReference>
<name>A0A848G5T1_9RHOO</name>
<reference evidence="7 8" key="1">
    <citation type="submission" date="2020-04" db="EMBL/GenBank/DDBJ databases">
        <title>Zoogloea sp. G-4-1-14 isolated from soil.</title>
        <authorList>
            <person name="Dahal R.H."/>
        </authorList>
    </citation>
    <scope>NUCLEOTIDE SEQUENCE [LARGE SCALE GENOMIC DNA]</scope>
    <source>
        <strain evidence="7 8">G-4-1-14</strain>
    </source>
</reference>
<evidence type="ECO:0000256" key="1">
    <source>
        <dbReference type="ARBA" id="ARBA00007889"/>
    </source>
</evidence>
<dbReference type="PANTHER" id="PTHR13235:SF2">
    <property type="entry name" value="SINGLE-STRAND SELECTIVE MONOFUNCTIONAL URACIL DNA GLYCOSYLASE"/>
    <property type="match status" value="1"/>
</dbReference>
<dbReference type="InterPro" id="IPR005122">
    <property type="entry name" value="Uracil-DNA_glycosylase-like"/>
</dbReference>
<dbReference type="CDD" id="cd19374">
    <property type="entry name" value="UDG-F3_SMUG1-like"/>
    <property type="match status" value="1"/>
</dbReference>
<dbReference type="RefSeq" id="WP_169146075.1">
    <property type="nucleotide sequence ID" value="NZ_JABBGA010000008.1"/>
</dbReference>
<organism evidence="7 8">
    <name type="scientific">Zoogloea dura</name>
    <dbReference type="NCBI Taxonomy" id="2728840"/>
    <lineage>
        <taxon>Bacteria</taxon>
        <taxon>Pseudomonadati</taxon>
        <taxon>Pseudomonadota</taxon>
        <taxon>Betaproteobacteria</taxon>
        <taxon>Rhodocyclales</taxon>
        <taxon>Zoogloeaceae</taxon>
        <taxon>Zoogloea</taxon>
    </lineage>
</organism>
<keyword evidence="4" id="KW-0238">DNA-binding</keyword>
<gene>
    <name evidence="7" type="ORF">HHL15_12365</name>
</gene>
<evidence type="ECO:0000256" key="5">
    <source>
        <dbReference type="ARBA" id="ARBA00023204"/>
    </source>
</evidence>
<feature type="domain" description="Uracil-DNA glycosylase-like" evidence="6">
    <location>
        <begin position="50"/>
        <end position="228"/>
    </location>
</feature>
<keyword evidence="8" id="KW-1185">Reference proteome</keyword>
<sequence length="238" mass="26046">MTSLESAARRLSDALDGMRFAAPVSHVYNPLTYAWAPNALYLQRYGHGPKRVVFVGMNPGPFGMVQTGVPFGEIAAVRDWMGIEADVMRPPEENPKRPIEGFACPRSEVSGRRLWGLFAERFGTAEAFFAEHFVANYCPLAFFDGGRNLTPDKLPAAEQGPLLAACDAHLREVAAILQPEWVIGVGAWAEQRARLALEGLPVRFGRVLHPSPASPAANRGWSEAATRQLHEQGVWAAL</sequence>
<dbReference type="InterPro" id="IPR036895">
    <property type="entry name" value="Uracil-DNA_glycosylase-like_sf"/>
</dbReference>
<evidence type="ECO:0000256" key="4">
    <source>
        <dbReference type="ARBA" id="ARBA00023125"/>
    </source>
</evidence>
<proteinExistence type="inferred from homology"/>
<dbReference type="EMBL" id="JABBGA010000008">
    <property type="protein sequence ID" value="NML26542.1"/>
    <property type="molecule type" value="Genomic_DNA"/>
</dbReference>
<evidence type="ECO:0000256" key="3">
    <source>
        <dbReference type="ARBA" id="ARBA00022801"/>
    </source>
</evidence>
<evidence type="ECO:0000256" key="2">
    <source>
        <dbReference type="ARBA" id="ARBA00022763"/>
    </source>
</evidence>
<dbReference type="Proteomes" id="UP000580043">
    <property type="component" value="Unassembled WGS sequence"/>
</dbReference>
<comment type="caution">
    <text evidence="7">The sequence shown here is derived from an EMBL/GenBank/DDBJ whole genome shotgun (WGS) entry which is preliminary data.</text>
</comment>
<dbReference type="InterPro" id="IPR039134">
    <property type="entry name" value="SMUG1"/>
</dbReference>
<evidence type="ECO:0000313" key="8">
    <source>
        <dbReference type="Proteomes" id="UP000580043"/>
    </source>
</evidence>
<evidence type="ECO:0000259" key="6">
    <source>
        <dbReference type="Pfam" id="PF03167"/>
    </source>
</evidence>
<dbReference type="AlphaFoldDB" id="A0A848G5T1"/>
<dbReference type="GO" id="GO:0006284">
    <property type="term" value="P:base-excision repair"/>
    <property type="evidence" value="ECO:0007669"/>
    <property type="project" value="InterPro"/>
</dbReference>
<dbReference type="Gene3D" id="3.40.470.10">
    <property type="entry name" value="Uracil-DNA glycosylase-like domain"/>
    <property type="match status" value="1"/>
</dbReference>